<dbReference type="AlphaFoldDB" id="A0A5C4RYU4"/>
<dbReference type="InterPro" id="IPR011013">
    <property type="entry name" value="Gal_mutarotase_sf_dom"/>
</dbReference>
<dbReference type="Pfam" id="PF03636">
    <property type="entry name" value="Glyco_hydro_65N"/>
    <property type="match status" value="1"/>
</dbReference>
<dbReference type="InterPro" id="IPR005195">
    <property type="entry name" value="Glyco_hydro_65_M"/>
</dbReference>
<dbReference type="GO" id="GO:0004553">
    <property type="term" value="F:hydrolase activity, hydrolyzing O-glycosyl compounds"/>
    <property type="evidence" value="ECO:0007669"/>
    <property type="project" value="TreeGrafter"/>
</dbReference>
<dbReference type="GO" id="GO:0016757">
    <property type="term" value="F:glycosyltransferase activity"/>
    <property type="evidence" value="ECO:0007669"/>
    <property type="project" value="UniProtKB-KW"/>
</dbReference>
<dbReference type="InterPro" id="IPR037018">
    <property type="entry name" value="GH65_N"/>
</dbReference>
<evidence type="ECO:0000256" key="2">
    <source>
        <dbReference type="ARBA" id="ARBA00022676"/>
    </source>
</evidence>
<dbReference type="InterPro" id="IPR005194">
    <property type="entry name" value="Glyco_hydro_65_C"/>
</dbReference>
<proteinExistence type="inferred from homology"/>
<comment type="caution">
    <text evidence="9">The sequence shown here is derived from an EMBL/GenBank/DDBJ whole genome shotgun (WGS) entry which is preliminary data.</text>
</comment>
<evidence type="ECO:0000259" key="8">
    <source>
        <dbReference type="Pfam" id="PF03636"/>
    </source>
</evidence>
<dbReference type="InterPro" id="IPR017045">
    <property type="entry name" value="Malt_Pase/Glycosyl_Hdrlase"/>
</dbReference>
<accession>A0A5C4RYU4</accession>
<evidence type="ECO:0000313" key="10">
    <source>
        <dbReference type="Proteomes" id="UP000309544"/>
    </source>
</evidence>
<dbReference type="Gene3D" id="2.60.420.10">
    <property type="entry name" value="Maltose phosphorylase, domain 3"/>
    <property type="match status" value="1"/>
</dbReference>
<dbReference type="InterPro" id="IPR008928">
    <property type="entry name" value="6-hairpin_glycosidase_sf"/>
</dbReference>
<feature type="binding site" evidence="5">
    <location>
        <begin position="606"/>
        <end position="607"/>
    </location>
    <ligand>
        <name>substrate</name>
    </ligand>
</feature>
<dbReference type="Gene3D" id="2.70.98.40">
    <property type="entry name" value="Glycoside hydrolase, family 65, N-terminal domain"/>
    <property type="match status" value="1"/>
</dbReference>
<feature type="domain" description="Glycoside hydrolase family 65 N-terminal" evidence="8">
    <location>
        <begin position="32"/>
        <end position="266"/>
    </location>
</feature>
<dbReference type="InterPro" id="IPR012341">
    <property type="entry name" value="6hp_glycosidase-like_sf"/>
</dbReference>
<dbReference type="EMBL" id="VDCI01000008">
    <property type="protein sequence ID" value="TNJ36099.1"/>
    <property type="molecule type" value="Genomic_DNA"/>
</dbReference>
<dbReference type="Proteomes" id="UP000309544">
    <property type="component" value="Unassembled WGS sequence"/>
</dbReference>
<dbReference type="PANTHER" id="PTHR11051:SF8">
    <property type="entry name" value="PROTEIN-GLUCOSYLGALACTOSYLHYDROXYLYSINE GLUCOSIDASE"/>
    <property type="match status" value="1"/>
</dbReference>
<evidence type="ECO:0000256" key="1">
    <source>
        <dbReference type="ARBA" id="ARBA00006768"/>
    </source>
</evidence>
<keyword evidence="9" id="KW-0378">Hydrolase</keyword>
<dbReference type="SUPFAM" id="SSF48208">
    <property type="entry name" value="Six-hairpin glycosidases"/>
    <property type="match status" value="1"/>
</dbReference>
<evidence type="ECO:0000256" key="3">
    <source>
        <dbReference type="ARBA" id="ARBA00022679"/>
    </source>
</evidence>
<dbReference type="GO" id="GO:0005975">
    <property type="term" value="P:carbohydrate metabolic process"/>
    <property type="evidence" value="ECO:0007669"/>
    <property type="project" value="InterPro"/>
</dbReference>
<evidence type="ECO:0000259" key="6">
    <source>
        <dbReference type="Pfam" id="PF03632"/>
    </source>
</evidence>
<dbReference type="Pfam" id="PF03632">
    <property type="entry name" value="Glyco_hydro_65m"/>
    <property type="match status" value="1"/>
</dbReference>
<feature type="binding site" evidence="5">
    <location>
        <begin position="355"/>
        <end position="356"/>
    </location>
    <ligand>
        <name>substrate</name>
    </ligand>
</feature>
<dbReference type="InterPro" id="IPR005196">
    <property type="entry name" value="Glyco_hydro_65_N"/>
</dbReference>
<gene>
    <name evidence="9" type="ORF">FGF68_08660</name>
</gene>
<evidence type="ECO:0000256" key="5">
    <source>
        <dbReference type="PIRSR" id="PIRSR036289-51"/>
    </source>
</evidence>
<protein>
    <submittedName>
        <fullName evidence="9">Glycoside hydrolase family 65 protein</fullName>
    </submittedName>
</protein>
<reference evidence="9 10" key="1">
    <citation type="submission" date="2019-05" db="EMBL/GenBank/DDBJ databases">
        <title>Draft Whole-Genome sequence of the green sulfur bacterium Prosthecochloris vibrioformis DSM 260.</title>
        <authorList>
            <person name="Meyer T.E."/>
            <person name="Kyndt J.A."/>
        </authorList>
    </citation>
    <scope>NUCLEOTIDE SEQUENCE [LARGE SCALE GENOMIC DNA]</scope>
    <source>
        <strain evidence="9 10">DSM 260</strain>
    </source>
</reference>
<dbReference type="PIRSF" id="PIRSF036289">
    <property type="entry name" value="Glycosyl_hydrolase_malt_phosph"/>
    <property type="match status" value="1"/>
</dbReference>
<evidence type="ECO:0000313" key="9">
    <source>
        <dbReference type="EMBL" id="TNJ36099.1"/>
    </source>
</evidence>
<feature type="active site" description="Proton donor" evidence="4">
    <location>
        <position position="493"/>
    </location>
</feature>
<dbReference type="RefSeq" id="WP_139626776.1">
    <property type="nucleotide sequence ID" value="NZ_VDCI01000008.1"/>
</dbReference>
<dbReference type="Pfam" id="PF03633">
    <property type="entry name" value="Glyco_hydro_65C"/>
    <property type="match status" value="1"/>
</dbReference>
<keyword evidence="3" id="KW-0808">Transferase</keyword>
<evidence type="ECO:0000256" key="4">
    <source>
        <dbReference type="PIRSR" id="PIRSR036289-50"/>
    </source>
</evidence>
<name>A0A5C4RYU4_PROVB</name>
<dbReference type="PANTHER" id="PTHR11051">
    <property type="entry name" value="GLYCOSYL HYDROLASE-RELATED"/>
    <property type="match status" value="1"/>
</dbReference>
<dbReference type="GO" id="GO:0030246">
    <property type="term" value="F:carbohydrate binding"/>
    <property type="evidence" value="ECO:0007669"/>
    <property type="project" value="InterPro"/>
</dbReference>
<keyword evidence="10" id="KW-1185">Reference proteome</keyword>
<evidence type="ECO:0000259" key="7">
    <source>
        <dbReference type="Pfam" id="PF03633"/>
    </source>
</evidence>
<feature type="domain" description="Glycoside hydrolase family 65 central catalytic" evidence="6">
    <location>
        <begin position="322"/>
        <end position="694"/>
    </location>
</feature>
<comment type="similarity">
    <text evidence="1">Belongs to the glycosyl hydrolase 65 family.</text>
</comment>
<dbReference type="SUPFAM" id="SSF74650">
    <property type="entry name" value="Galactose mutarotase-like"/>
    <property type="match status" value="1"/>
</dbReference>
<organism evidence="9 10">
    <name type="scientific">Prosthecochloris vibrioformis</name>
    <name type="common">Chlorobium vibrioforme</name>
    <dbReference type="NCBI Taxonomy" id="1098"/>
    <lineage>
        <taxon>Bacteria</taxon>
        <taxon>Pseudomonadati</taxon>
        <taxon>Chlorobiota</taxon>
        <taxon>Chlorobiia</taxon>
        <taxon>Chlorobiales</taxon>
        <taxon>Chlorobiaceae</taxon>
        <taxon>Prosthecochloris</taxon>
    </lineage>
</organism>
<sequence length="800" mass="92163">MRHDDFDVDELLRYSQDEWLIERKGFSRNRMRMQVQESLFCVGNGYLNIRGSLEELPPGSMPGMYMNGIYDRSEADVEELVKCPVWTDVSFWIDGLKVSPCSCKVMRHTCTLDMRKGILHRYSRLKTPEGKILSITTARMVFMHSVHRGYMRVRVTAENFSGAVKVMSGLNGEMLNRGFFPGEHLKHLHLERIERGRDLMYLEMKTREQQIGISVAAAWRPVGDRKGVSGFAPRIYGEKFTSELTLQADQGRLYAFEKYAVVLTSREADPDRLFRESICELRAFLKKGATSEIGEHIRAWAGRWEQADIVIEGDPPARQALRYNIYQLLINAPPFTGSTGARFLSSEGYLGHIFWDTEIFIFPFYLYNFPKVARNMLMYRYVTLPGALKNAERAGYSGAKYGWESAVTGEDVTPRFASKLERTIRLIYTGREEDHIVSDVIYALERYFRVTGDEHFLFDQGLEMIFQTARFWVSRVDAGEDGYDIRVVIGPDEFHEHVTNNAYTNFLVRWHLNLAAVLYRYFAHRNLPGFERICREISLQPDEVSSWKDISRGLKFKVDEATGLIEQFDGYFMLRELTVTKHDRHGSPLLPPGVTYRTVDRTQLIKQADVLMIFILFPHLFSDDVKLSNYEYYERRTMHKSSLSHCSHAMVGLSVGKRQHAYNYFMKTARFDLENLHGNTHLGIHAAAVGGTWQTVVTGFGGLTLKSDRIELRPWLPKRWTQLSFRVVWRGRIIELAITHKHTDIMVRSDVDGMVACSFWGSCFRFPVNQVYRFSSSPVTCMLKGECDGEVENSTDSASD</sequence>
<keyword evidence="2" id="KW-0328">Glycosyltransferase</keyword>
<dbReference type="Gene3D" id="1.50.10.10">
    <property type="match status" value="1"/>
</dbReference>
<feature type="domain" description="Glycoside hydrolase family 65 C-terminal" evidence="7">
    <location>
        <begin position="706"/>
        <end position="749"/>
    </location>
</feature>